<keyword evidence="2" id="KW-1133">Transmembrane helix</keyword>
<name>A0A7U9PZP4_9ACTN</name>
<feature type="transmembrane region" description="Helical" evidence="2">
    <location>
        <begin position="51"/>
        <end position="80"/>
    </location>
</feature>
<evidence type="ECO:0000313" key="4">
    <source>
        <dbReference type="Proteomes" id="UP000287830"/>
    </source>
</evidence>
<dbReference type="OrthoDB" id="4288664at2"/>
<dbReference type="PANTHER" id="PTHR40040">
    <property type="entry name" value="SMALL HYDROPHOBIC PROTEIN-RELATED"/>
    <property type="match status" value="1"/>
</dbReference>
<dbReference type="Proteomes" id="UP000287830">
    <property type="component" value="Unassembled WGS sequence"/>
</dbReference>
<protein>
    <recommendedName>
        <fullName evidence="5">DUF4190 domain-containing protein</fullName>
    </recommendedName>
</protein>
<gene>
    <name evidence="3" type="ORF">OEIGOIKO_04792</name>
</gene>
<accession>A0A7U9PZP4</accession>
<reference evidence="3 4" key="1">
    <citation type="submission" date="2018-11" db="EMBL/GenBank/DDBJ databases">
        <title>Whole genome sequence of Streptomyces chrestomyceticus NBRC 13444(T).</title>
        <authorList>
            <person name="Komaki H."/>
            <person name="Tamura T."/>
        </authorList>
    </citation>
    <scope>NUCLEOTIDE SEQUENCE [LARGE SCALE GENOMIC DNA]</scope>
    <source>
        <strain evidence="3 4">NBRC 13444</strain>
    </source>
</reference>
<dbReference type="PANTHER" id="PTHR40040:SF1">
    <property type="entry name" value="MEMBRANE PROTEIN"/>
    <property type="match status" value="1"/>
</dbReference>
<dbReference type="AlphaFoldDB" id="A0A7U9PZP4"/>
<feature type="compositionally biased region" description="Low complexity" evidence="1">
    <location>
        <begin position="33"/>
        <end position="46"/>
    </location>
</feature>
<dbReference type="EMBL" id="BHZC01000001">
    <property type="protein sequence ID" value="GCD37010.1"/>
    <property type="molecule type" value="Genomic_DNA"/>
</dbReference>
<feature type="transmembrane region" description="Helical" evidence="2">
    <location>
        <begin position="92"/>
        <end position="112"/>
    </location>
</feature>
<organism evidence="3 4">
    <name type="scientific">Streptomyces chrestomyceticus JCM 4735</name>
    <dbReference type="NCBI Taxonomy" id="1306181"/>
    <lineage>
        <taxon>Bacteria</taxon>
        <taxon>Bacillati</taxon>
        <taxon>Actinomycetota</taxon>
        <taxon>Actinomycetes</taxon>
        <taxon>Kitasatosporales</taxon>
        <taxon>Streptomycetaceae</taxon>
        <taxon>Streptomyces</taxon>
    </lineage>
</organism>
<dbReference type="GeneID" id="95623624"/>
<proteinExistence type="predicted"/>
<evidence type="ECO:0000256" key="2">
    <source>
        <dbReference type="SAM" id="Phobius"/>
    </source>
</evidence>
<evidence type="ECO:0000256" key="1">
    <source>
        <dbReference type="SAM" id="MobiDB-lite"/>
    </source>
</evidence>
<evidence type="ECO:0000313" key="3">
    <source>
        <dbReference type="EMBL" id="GCD37010.1"/>
    </source>
</evidence>
<dbReference type="InterPro" id="IPR055338">
    <property type="entry name" value="YqfX-like"/>
</dbReference>
<comment type="caution">
    <text evidence="3">The sequence shown here is derived from an EMBL/GenBank/DDBJ whole genome shotgun (WGS) entry which is preliminary data.</text>
</comment>
<keyword evidence="2" id="KW-0472">Membrane</keyword>
<keyword evidence="2" id="KW-0812">Transmembrane</keyword>
<feature type="compositionally biased region" description="Basic and acidic residues" evidence="1">
    <location>
        <begin position="1"/>
        <end position="20"/>
    </location>
</feature>
<evidence type="ECO:0008006" key="5">
    <source>
        <dbReference type="Google" id="ProtNLM"/>
    </source>
</evidence>
<feature type="region of interest" description="Disordered" evidence="1">
    <location>
        <begin position="1"/>
        <end position="46"/>
    </location>
</feature>
<dbReference type="RefSeq" id="WP_125046456.1">
    <property type="nucleotide sequence ID" value="NZ_BHZC01000001.1"/>
</dbReference>
<sequence>MTTLTPDHDTETRHDTDTRHGTGAGAATEPDAKSPAAPAKRGAPRGQADGMAVAAFVLGLVGTLVANVVLGPCALVLGALALARNTTRRFRAVLGMALGAVDLIILATLATADGTLSWTIGG</sequence>